<dbReference type="GO" id="GO:0046872">
    <property type="term" value="F:metal ion binding"/>
    <property type="evidence" value="ECO:0007669"/>
    <property type="project" value="UniProtKB-KW"/>
</dbReference>
<feature type="compositionally biased region" description="Basic and acidic residues" evidence="8">
    <location>
        <begin position="504"/>
        <end position="516"/>
    </location>
</feature>
<dbReference type="PANTHER" id="PTHR19325:SF575">
    <property type="entry name" value="LOCOMOTION-RELATED PROTEIN HIKARU GENKI"/>
    <property type="match status" value="1"/>
</dbReference>
<dbReference type="InterPro" id="IPR006585">
    <property type="entry name" value="FTP1"/>
</dbReference>
<keyword evidence="5 7" id="KW-1015">Disulfide bond</keyword>
<dbReference type="EMBL" id="HG994580">
    <property type="protein sequence ID" value="CAF2781895.1"/>
    <property type="molecule type" value="Genomic_DNA"/>
</dbReference>
<evidence type="ECO:0000256" key="7">
    <source>
        <dbReference type="PROSITE-ProRule" id="PRU00302"/>
    </source>
</evidence>
<feature type="domain" description="Sushi" evidence="10">
    <location>
        <begin position="275"/>
        <end position="336"/>
    </location>
</feature>
<feature type="disulfide bond" evidence="7">
    <location>
        <begin position="52"/>
        <end position="79"/>
    </location>
</feature>
<proteinExistence type="predicted"/>
<gene>
    <name evidence="11" type="ORF">LSAA_638</name>
</gene>
<keyword evidence="4" id="KW-0106">Calcium</keyword>
<evidence type="ECO:0000256" key="6">
    <source>
        <dbReference type="ARBA" id="ARBA00023180"/>
    </source>
</evidence>
<feature type="compositionally biased region" description="Polar residues" evidence="8">
    <location>
        <begin position="749"/>
        <end position="760"/>
    </location>
</feature>
<keyword evidence="12" id="KW-1185">Reference proteome</keyword>
<dbReference type="InterPro" id="IPR050350">
    <property type="entry name" value="Compl-Cell_Adhes-Reg"/>
</dbReference>
<dbReference type="SUPFAM" id="SSF49785">
    <property type="entry name" value="Galactose-binding domain-like"/>
    <property type="match status" value="1"/>
</dbReference>
<keyword evidence="9" id="KW-0472">Membrane</keyword>
<dbReference type="OrthoDB" id="6127264at2759"/>
<evidence type="ECO:0000256" key="2">
    <source>
        <dbReference type="ARBA" id="ARBA00022723"/>
    </source>
</evidence>
<keyword evidence="2" id="KW-0479">Metal-binding</keyword>
<dbReference type="PANTHER" id="PTHR19325">
    <property type="entry name" value="COMPLEMENT COMPONENT-RELATED SUSHI DOMAIN-CONTAINING"/>
    <property type="match status" value="1"/>
</dbReference>
<keyword evidence="6" id="KW-0325">Glycoprotein</keyword>
<dbReference type="SUPFAM" id="SSF57535">
    <property type="entry name" value="Complement control module/SCR domain"/>
    <property type="match status" value="3"/>
</dbReference>
<keyword evidence="3" id="KW-0677">Repeat</keyword>
<feature type="domain" description="Sushi" evidence="10">
    <location>
        <begin position="219"/>
        <end position="274"/>
    </location>
</feature>
<keyword evidence="1 7" id="KW-0768">Sushi</keyword>
<evidence type="ECO:0000313" key="11">
    <source>
        <dbReference type="EMBL" id="CAF2781895.1"/>
    </source>
</evidence>
<dbReference type="Gene3D" id="2.10.70.10">
    <property type="entry name" value="Complement Module, domain 1"/>
    <property type="match status" value="3"/>
</dbReference>
<dbReference type="SMART" id="SM00607">
    <property type="entry name" value="FTP"/>
    <property type="match status" value="1"/>
</dbReference>
<name>A0A7R8CDK4_LEPSM</name>
<feature type="compositionally biased region" description="Polar residues" evidence="8">
    <location>
        <begin position="532"/>
        <end position="556"/>
    </location>
</feature>
<feature type="domain" description="Sushi" evidence="10">
    <location>
        <begin position="22"/>
        <end position="81"/>
    </location>
</feature>
<keyword evidence="9" id="KW-0812">Transmembrane</keyword>
<dbReference type="PROSITE" id="PS50923">
    <property type="entry name" value="SUSHI"/>
    <property type="match status" value="3"/>
</dbReference>
<feature type="disulfide bond" evidence="7">
    <location>
        <begin position="307"/>
        <end position="334"/>
    </location>
</feature>
<dbReference type="CDD" id="cd00033">
    <property type="entry name" value="CCP"/>
    <property type="match status" value="3"/>
</dbReference>
<feature type="region of interest" description="Disordered" evidence="8">
    <location>
        <begin position="741"/>
        <end position="786"/>
    </location>
</feature>
<organism evidence="11 12">
    <name type="scientific">Lepeophtheirus salmonis</name>
    <name type="common">Salmon louse</name>
    <name type="synonym">Caligus salmonis</name>
    <dbReference type="NCBI Taxonomy" id="72036"/>
    <lineage>
        <taxon>Eukaryota</taxon>
        <taxon>Metazoa</taxon>
        <taxon>Ecdysozoa</taxon>
        <taxon>Arthropoda</taxon>
        <taxon>Crustacea</taxon>
        <taxon>Multicrustacea</taxon>
        <taxon>Hexanauplia</taxon>
        <taxon>Copepoda</taxon>
        <taxon>Siphonostomatoida</taxon>
        <taxon>Caligidae</taxon>
        <taxon>Lepeophtheirus</taxon>
    </lineage>
</organism>
<evidence type="ECO:0000256" key="3">
    <source>
        <dbReference type="ARBA" id="ARBA00022737"/>
    </source>
</evidence>
<reference evidence="11" key="1">
    <citation type="submission" date="2021-02" db="EMBL/GenBank/DDBJ databases">
        <authorList>
            <person name="Bekaert M."/>
        </authorList>
    </citation>
    <scope>NUCLEOTIDE SEQUENCE</scope>
    <source>
        <strain evidence="11">IoA-00</strain>
    </source>
</reference>
<comment type="caution">
    <text evidence="7">Lacks conserved residue(s) required for the propagation of feature annotation.</text>
</comment>
<dbReference type="InterPro" id="IPR008979">
    <property type="entry name" value="Galactose-bd-like_sf"/>
</dbReference>
<feature type="compositionally biased region" description="Polar residues" evidence="8">
    <location>
        <begin position="683"/>
        <end position="723"/>
    </location>
</feature>
<evidence type="ECO:0000256" key="1">
    <source>
        <dbReference type="ARBA" id="ARBA00022659"/>
    </source>
</evidence>
<evidence type="ECO:0000256" key="5">
    <source>
        <dbReference type="ARBA" id="ARBA00023157"/>
    </source>
</evidence>
<evidence type="ECO:0000313" key="12">
    <source>
        <dbReference type="Proteomes" id="UP000675881"/>
    </source>
</evidence>
<dbReference type="InterPro" id="IPR035976">
    <property type="entry name" value="Sushi/SCR/CCP_sf"/>
</dbReference>
<evidence type="ECO:0000256" key="8">
    <source>
        <dbReference type="SAM" id="MobiDB-lite"/>
    </source>
</evidence>
<protein>
    <submittedName>
        <fullName evidence="11">(salmon louse) hypothetical protein</fullName>
    </submittedName>
</protein>
<dbReference type="AlphaFoldDB" id="A0A7R8CDK4"/>
<dbReference type="Pfam" id="PF00084">
    <property type="entry name" value="Sushi"/>
    <property type="match status" value="3"/>
</dbReference>
<feature type="compositionally biased region" description="Low complexity" evidence="8">
    <location>
        <begin position="761"/>
        <end position="786"/>
    </location>
</feature>
<dbReference type="Gene3D" id="2.60.120.260">
    <property type="entry name" value="Galactose-binding domain-like"/>
    <property type="match status" value="1"/>
</dbReference>
<feature type="compositionally biased region" description="Polar residues" evidence="8">
    <location>
        <begin position="620"/>
        <end position="634"/>
    </location>
</feature>
<evidence type="ECO:0000259" key="10">
    <source>
        <dbReference type="PROSITE" id="PS50923"/>
    </source>
</evidence>
<feature type="region of interest" description="Disordered" evidence="8">
    <location>
        <begin position="683"/>
        <end position="727"/>
    </location>
</feature>
<keyword evidence="9" id="KW-1133">Transmembrane helix</keyword>
<dbReference type="Proteomes" id="UP000675881">
    <property type="component" value="Chromosome 1"/>
</dbReference>
<sequence>MIYLLRNIDSDEKLEFDHSGQSECGFPGLPRNGTLTGSGILYHPGEEVTYQCQTGFVMFGPNKRTCMENGTWTPVLPECRENLALNKSALQSATLWTYEPELAVDSLTSSCSFTPRSSETRWWQVHLGKSHVIESVAITISPGSYQRFTIFVIELMEANKAMYKPCSKFDGEFAEEKAIFLCNDGEGFSGQFVYLRDDREELEYFGICEVEVFQVQDKRLCGDPEQPVSTVVSHVNDTSVNYSCLKGYRMIGNPSSHCNTSTGRWAGSAPRCIEVQCDHPSSVKDGFIEVSNFKGKYVFGSLATYHCNPGYILWGNASRLCSEEGEWTGYSPTCKPITCGQPPKVHNARFNLVNGSTSWQKNVTHVSSFCSENGIWNPVSFACVYDPVGSLNLKKARSLGEWANMGLGFTSNDGSVNVGTIAIISVLSILIILVIIVVVIFFTHRRSEEEASRKVSRSSTNQLIADAVAAASVVQNNGDQSNGTGGSSNGESKAPSSSGDDIDGPIHFRGPFEDTKMNGNVSTLLFSPGHNKPSSSMSTFRPHQNSPLPILPSSSQHLHHSRDVSGGSSSIGGRSAGDGGSVVDEANYATLLQENIADNDNESSHYTLIRKPDGRADEPNYSTLSRKSSTQTRGPQPDDPGYESLNHQRSRNGQKLRSDPTYVSLGIDAPEVREQVYETLRKNSSGYESMQRSISSGTTGSANFPSSASQSTVIKNSSENNSPIPHIPQDLMALYARVDPSKKKKNRESGSSLDSLTSEIKSSLTSPPPSSSSSSTKGGGLSPTKSLIQKFNSIGTGEPSLSHTKTLLGYLVRILSTP</sequence>
<accession>A0A7R8CDK4</accession>
<evidence type="ECO:0000256" key="4">
    <source>
        <dbReference type="ARBA" id="ARBA00022837"/>
    </source>
</evidence>
<dbReference type="SMART" id="SM00032">
    <property type="entry name" value="CCP"/>
    <property type="match status" value="3"/>
</dbReference>
<feature type="transmembrane region" description="Helical" evidence="9">
    <location>
        <begin position="421"/>
        <end position="443"/>
    </location>
</feature>
<feature type="region of interest" description="Disordered" evidence="8">
    <location>
        <begin position="602"/>
        <end position="667"/>
    </location>
</feature>
<dbReference type="InterPro" id="IPR000436">
    <property type="entry name" value="Sushi_SCR_CCP_dom"/>
</dbReference>
<feature type="compositionally biased region" description="Low complexity" evidence="8">
    <location>
        <begin position="564"/>
        <end position="573"/>
    </location>
</feature>
<feature type="region of interest" description="Disordered" evidence="8">
    <location>
        <begin position="476"/>
        <end position="579"/>
    </location>
</feature>
<evidence type="ECO:0000256" key="9">
    <source>
        <dbReference type="SAM" id="Phobius"/>
    </source>
</evidence>